<dbReference type="RefSeq" id="WP_012066019.1">
    <property type="nucleotide sequence ID" value="NC_009634.1"/>
</dbReference>
<dbReference type="OrthoDB" id="61889at2157"/>
<reference evidence="1" key="1">
    <citation type="submission" date="2007-06" db="EMBL/GenBank/DDBJ databases">
        <title>Complete sequence of Methanococcus vannielii SB.</title>
        <authorList>
            <consortium name="US DOE Joint Genome Institute"/>
            <person name="Copeland A."/>
            <person name="Lucas S."/>
            <person name="Lapidus A."/>
            <person name="Barry K."/>
            <person name="Glavina del Rio T."/>
            <person name="Dalin E."/>
            <person name="Tice H."/>
            <person name="Pitluck S."/>
            <person name="Chain P."/>
            <person name="Malfatti S."/>
            <person name="Shin M."/>
            <person name="Vergez L."/>
            <person name="Schmutz J."/>
            <person name="Larimer F."/>
            <person name="Land M."/>
            <person name="Hauser L."/>
            <person name="Kyrpides N."/>
            <person name="Anderson I."/>
            <person name="Sieprawska-Lupa M."/>
            <person name="Whitman W.B."/>
            <person name="Richardson P."/>
        </authorList>
    </citation>
    <scope>NUCLEOTIDE SEQUENCE [LARGE SCALE GENOMIC DNA]</scope>
    <source>
        <strain evidence="1">SB</strain>
    </source>
</reference>
<gene>
    <name evidence="1" type="ordered locus">Mevan_1206</name>
</gene>
<dbReference type="GeneID" id="5325682"/>
<name>A6URI2_METVS</name>
<accession>A6URI2</accession>
<sequence length="266" mass="31774">MNSKKLLRQILVDIYKNLDEYSKDLIMAENLEVEFKGLNIQSLDGKRHFIKNLHDSEELSSFESVVRKYHLRKVNLKNSDDGLIIIHLTSRKANTYSFELDNAFEVVKKTYANVSFEHRDRIIQWNELEDEQLDKELSRFDVNSEKIVNEVIENTKINEVLVYIDVFMDLEKIENFIEREDGKIILWIHPTFLFSKEPVLIGLIAYELSRYDYVLLERNYQNILEYCKEYRELCNKNLKIIEKIREIAVKRNDSDVIKEIDRLTMI</sequence>
<evidence type="ECO:0000313" key="1">
    <source>
        <dbReference type="EMBL" id="ABR55104.1"/>
    </source>
</evidence>
<dbReference type="STRING" id="406327.Mevan_1206"/>
<dbReference type="EMBL" id="CP000742">
    <property type="protein sequence ID" value="ABR55104.1"/>
    <property type="molecule type" value="Genomic_DNA"/>
</dbReference>
<dbReference type="Proteomes" id="UP000001107">
    <property type="component" value="Chromosome"/>
</dbReference>
<dbReference type="eggNOG" id="arCOG05083">
    <property type="taxonomic scope" value="Archaea"/>
</dbReference>
<evidence type="ECO:0000313" key="2">
    <source>
        <dbReference type="Proteomes" id="UP000001107"/>
    </source>
</evidence>
<proteinExistence type="predicted"/>
<organism evidence="1 2">
    <name type="scientific">Methanococcus vannielii (strain ATCC 35089 / DSM 1224 / JCM 13029 / OCM 148 / SB)</name>
    <dbReference type="NCBI Taxonomy" id="406327"/>
    <lineage>
        <taxon>Archaea</taxon>
        <taxon>Methanobacteriati</taxon>
        <taxon>Methanobacteriota</taxon>
        <taxon>Methanomada group</taxon>
        <taxon>Methanococci</taxon>
        <taxon>Methanococcales</taxon>
        <taxon>Methanococcaceae</taxon>
        <taxon>Methanococcus</taxon>
    </lineage>
</organism>
<dbReference type="AlphaFoldDB" id="A6URI2"/>
<dbReference type="HOGENOM" id="CLU_1048128_0_0_2"/>
<keyword evidence="2" id="KW-1185">Reference proteome</keyword>
<protein>
    <submittedName>
        <fullName evidence="1">Uncharacterized protein</fullName>
    </submittedName>
</protein>
<dbReference type="KEGG" id="mvn:Mevan_1206"/>